<keyword evidence="3" id="KW-1185">Reference proteome</keyword>
<accession>A0A3N4LMD4</accession>
<organism evidence="2 3">
    <name type="scientific">Terfezia boudieri ATCC MYA-4762</name>
    <dbReference type="NCBI Taxonomy" id="1051890"/>
    <lineage>
        <taxon>Eukaryota</taxon>
        <taxon>Fungi</taxon>
        <taxon>Dikarya</taxon>
        <taxon>Ascomycota</taxon>
        <taxon>Pezizomycotina</taxon>
        <taxon>Pezizomycetes</taxon>
        <taxon>Pezizales</taxon>
        <taxon>Pezizaceae</taxon>
        <taxon>Terfezia</taxon>
    </lineage>
</organism>
<evidence type="ECO:0000313" key="2">
    <source>
        <dbReference type="EMBL" id="RPB23966.1"/>
    </source>
</evidence>
<dbReference type="AlphaFoldDB" id="A0A3N4LMD4"/>
<protein>
    <submittedName>
        <fullName evidence="2">Uncharacterized protein</fullName>
    </submittedName>
</protein>
<evidence type="ECO:0000256" key="1">
    <source>
        <dbReference type="SAM" id="MobiDB-lite"/>
    </source>
</evidence>
<dbReference type="Proteomes" id="UP000267821">
    <property type="component" value="Unassembled WGS sequence"/>
</dbReference>
<proteinExistence type="predicted"/>
<feature type="compositionally biased region" description="Low complexity" evidence="1">
    <location>
        <begin position="90"/>
        <end position="117"/>
    </location>
</feature>
<feature type="compositionally biased region" description="Low complexity" evidence="1">
    <location>
        <begin position="57"/>
        <end position="67"/>
    </location>
</feature>
<evidence type="ECO:0000313" key="3">
    <source>
        <dbReference type="Proteomes" id="UP000267821"/>
    </source>
</evidence>
<feature type="region of interest" description="Disordered" evidence="1">
    <location>
        <begin position="41"/>
        <end position="128"/>
    </location>
</feature>
<name>A0A3N4LMD4_9PEZI</name>
<dbReference type="InParanoid" id="A0A3N4LMD4"/>
<sequence length="150" mass="15754">MYATPVVDSTDTDGLGVGRRLMIDFYEMLIATIPAEAASTPSFEGLGPTRLHPPPTDSTSTTHVTYTIAPSHRHSPLNTVSTISLPPSPKNTSSSSAATPASSASSASSSARIKSSPQTVTGAYVPPYRRTWLRIKSRGSSCGEATMGKR</sequence>
<gene>
    <name evidence="2" type="ORF">L211DRAFT_837834</name>
</gene>
<dbReference type="EMBL" id="ML121543">
    <property type="protein sequence ID" value="RPB23966.1"/>
    <property type="molecule type" value="Genomic_DNA"/>
</dbReference>
<reference evidence="2 3" key="1">
    <citation type="journal article" date="2018" name="Nat. Ecol. Evol.">
        <title>Pezizomycetes genomes reveal the molecular basis of ectomycorrhizal truffle lifestyle.</title>
        <authorList>
            <person name="Murat C."/>
            <person name="Payen T."/>
            <person name="Noel B."/>
            <person name="Kuo A."/>
            <person name="Morin E."/>
            <person name="Chen J."/>
            <person name="Kohler A."/>
            <person name="Krizsan K."/>
            <person name="Balestrini R."/>
            <person name="Da Silva C."/>
            <person name="Montanini B."/>
            <person name="Hainaut M."/>
            <person name="Levati E."/>
            <person name="Barry K.W."/>
            <person name="Belfiori B."/>
            <person name="Cichocki N."/>
            <person name="Clum A."/>
            <person name="Dockter R.B."/>
            <person name="Fauchery L."/>
            <person name="Guy J."/>
            <person name="Iotti M."/>
            <person name="Le Tacon F."/>
            <person name="Lindquist E.A."/>
            <person name="Lipzen A."/>
            <person name="Malagnac F."/>
            <person name="Mello A."/>
            <person name="Molinier V."/>
            <person name="Miyauchi S."/>
            <person name="Poulain J."/>
            <person name="Riccioni C."/>
            <person name="Rubini A."/>
            <person name="Sitrit Y."/>
            <person name="Splivallo R."/>
            <person name="Traeger S."/>
            <person name="Wang M."/>
            <person name="Zifcakova L."/>
            <person name="Wipf D."/>
            <person name="Zambonelli A."/>
            <person name="Paolocci F."/>
            <person name="Nowrousian M."/>
            <person name="Ottonello S."/>
            <person name="Baldrian P."/>
            <person name="Spatafora J.W."/>
            <person name="Henrissat B."/>
            <person name="Nagy L.G."/>
            <person name="Aury J.M."/>
            <person name="Wincker P."/>
            <person name="Grigoriev I.V."/>
            <person name="Bonfante P."/>
            <person name="Martin F.M."/>
        </authorList>
    </citation>
    <scope>NUCLEOTIDE SEQUENCE [LARGE SCALE GENOMIC DNA]</scope>
    <source>
        <strain evidence="2 3">ATCC MYA-4762</strain>
    </source>
</reference>